<sequence>MGGDGLDSLAQRLKRVTQAAVRQARSLEFSQCEIKMDSDTVAILQEYQAKMDLVSQNGGLLKIVTAGGYCK</sequence>
<feature type="non-terminal residue" evidence="1">
    <location>
        <position position="71"/>
    </location>
</feature>
<dbReference type="AlphaFoldDB" id="A0A2M8KGR4"/>
<protein>
    <submittedName>
        <fullName evidence="1">Uncharacterized protein</fullName>
    </submittedName>
</protein>
<organism evidence="1 2">
    <name type="scientific">Candidatus Portnoybacteria bacterium CG10_big_fil_rev_8_21_14_0_10_40_22</name>
    <dbReference type="NCBI Taxonomy" id="1974814"/>
    <lineage>
        <taxon>Bacteria</taxon>
        <taxon>Candidatus Portnoyibacteriota</taxon>
    </lineage>
</organism>
<gene>
    <name evidence="1" type="ORF">COU83_00495</name>
</gene>
<accession>A0A2M8KGR4</accession>
<comment type="caution">
    <text evidence="1">The sequence shown here is derived from an EMBL/GenBank/DDBJ whole genome shotgun (WGS) entry which is preliminary data.</text>
</comment>
<evidence type="ECO:0000313" key="2">
    <source>
        <dbReference type="Proteomes" id="UP000231347"/>
    </source>
</evidence>
<reference evidence="2" key="1">
    <citation type="submission" date="2017-09" db="EMBL/GenBank/DDBJ databases">
        <title>Depth-based differentiation of microbial function through sediment-hosted aquifers and enrichment of novel symbionts in the deep terrestrial subsurface.</title>
        <authorList>
            <person name="Probst A.J."/>
            <person name="Ladd B."/>
            <person name="Jarett J.K."/>
            <person name="Geller-Mcgrath D.E."/>
            <person name="Sieber C.M.K."/>
            <person name="Emerson J.B."/>
            <person name="Anantharaman K."/>
            <person name="Thomas B.C."/>
            <person name="Malmstrom R."/>
            <person name="Stieglmeier M."/>
            <person name="Klingl A."/>
            <person name="Woyke T."/>
            <person name="Ryan C.M."/>
            <person name="Banfield J.F."/>
        </authorList>
    </citation>
    <scope>NUCLEOTIDE SEQUENCE [LARGE SCALE GENOMIC DNA]</scope>
</reference>
<evidence type="ECO:0000313" key="1">
    <source>
        <dbReference type="EMBL" id="PJE59110.1"/>
    </source>
</evidence>
<dbReference type="Proteomes" id="UP000231347">
    <property type="component" value="Unassembled WGS sequence"/>
</dbReference>
<proteinExistence type="predicted"/>
<name>A0A2M8KGR4_9BACT</name>
<dbReference type="EMBL" id="PFDY01000011">
    <property type="protein sequence ID" value="PJE59110.1"/>
    <property type="molecule type" value="Genomic_DNA"/>
</dbReference>